<accession>A0ABW5WPK5</accession>
<feature type="signal peptide" evidence="2">
    <location>
        <begin position="1"/>
        <end position="20"/>
    </location>
</feature>
<evidence type="ECO:0000313" key="4">
    <source>
        <dbReference type="Proteomes" id="UP001597533"/>
    </source>
</evidence>
<comment type="caution">
    <text evidence="3">The sequence shown here is derived from an EMBL/GenBank/DDBJ whole genome shotgun (WGS) entry which is preliminary data.</text>
</comment>
<name>A0ABW5WPK5_9FLAO</name>
<dbReference type="EMBL" id="JBHUOV010000015">
    <property type="protein sequence ID" value="MFD2824673.1"/>
    <property type="molecule type" value="Genomic_DNA"/>
</dbReference>
<feature type="coiled-coil region" evidence="1">
    <location>
        <begin position="338"/>
        <end position="630"/>
    </location>
</feature>
<evidence type="ECO:0000313" key="3">
    <source>
        <dbReference type="EMBL" id="MFD2824673.1"/>
    </source>
</evidence>
<reference evidence="4" key="1">
    <citation type="journal article" date="2019" name="Int. J. Syst. Evol. Microbiol.">
        <title>The Global Catalogue of Microorganisms (GCM) 10K type strain sequencing project: providing services to taxonomists for standard genome sequencing and annotation.</title>
        <authorList>
            <consortium name="The Broad Institute Genomics Platform"/>
            <consortium name="The Broad Institute Genome Sequencing Center for Infectious Disease"/>
            <person name="Wu L."/>
            <person name="Ma J."/>
        </authorList>
    </citation>
    <scope>NUCLEOTIDE SEQUENCE [LARGE SCALE GENOMIC DNA]</scope>
    <source>
        <strain evidence="4">KCTC 32141</strain>
    </source>
</reference>
<dbReference type="Pfam" id="PF11751">
    <property type="entry name" value="PorP_SprF"/>
    <property type="match status" value="1"/>
</dbReference>
<proteinExistence type="predicted"/>
<sequence length="918" mass="102853">MKKYLLIIALFLGAIQFFHAQEDGVASLAIPVRNSLKFNKYVINPTFSFVREQNKYISINNKREWVQFNDAPQTYLLSYSGRFRENIGVGVGLFQRNYGVLTSFGGIVNFAYNAMLQPDSNLTFGINVAFYQSGINDGKVVTNVPDPSLENIPKNSILSISPGINYGTVFFDFGVSVNNVVQYNFKTSQLLEEDPEQNIQAHIMYTGYMSSRGFFDESKFSGLVKSEFKKDNTIISGLAMLTVPKGIWAQLGYNTQYGVSGGVGLNITSQIAIEYNYERAMGDLSDFGSSHDITLAYKFKNTENYYYSGDDEEEALVIPKNKKRKAIVSKPKIDAETRAKLAQEKAEARALAQQQQQQQQQAEEEARLAAEALAQQQAEEEARLAAEALAQQQAEEEARLAAEALAQQQAEEEARLAAEALAQQQAEEEARLAAEALAQQQAKEEARLAAEALAQQQAEEEARLAAEALAQQQAEEEARLAAEALAQQQAEEEARLAAEALAQQQAEEEARLAAEALAQQQAEEEARLAAEALAQQQAEEEARLAAEALAQQQAEEEARLAAEALAQQQAEEEARLAAEALAQQQAEEEARLAAEALAQQQAEEEARLAAEALAQQQAEEEARLEITQKDDIAKSMFEITESAKQSKLEQEELLSRLNEAVSNKDQDLKDLKEENDLSEQGIYQEPKPFKSISAENRALEALQLEVDQAINARSEKIKELESLYNQRVKNVSNINEETNQYYLNAIQNLKEEQKESERSKARMVSNLETIRLATEFERKRRIKRAAYDNEEDRYLKDKAALNRIKENTPLSTEPLEAEDFDFGEEQSSNVKIIKDVQNVENGYYIIIAVHNNVEKRDEFLRKVVSTGQKNIDFFYDANSSKYFIYYEKFEYVDGAMSALDAKGSKPYNGKMSVVKIEN</sequence>
<dbReference type="RefSeq" id="WP_183489239.1">
    <property type="nucleotide sequence ID" value="NZ_JBHUOV010000015.1"/>
</dbReference>
<keyword evidence="1" id="KW-0175">Coiled coil</keyword>
<evidence type="ECO:0000256" key="2">
    <source>
        <dbReference type="SAM" id="SignalP"/>
    </source>
</evidence>
<organism evidence="3 4">
    <name type="scientific">Lacinutrix iliipiscaria</name>
    <dbReference type="NCBI Taxonomy" id="1230532"/>
    <lineage>
        <taxon>Bacteria</taxon>
        <taxon>Pseudomonadati</taxon>
        <taxon>Bacteroidota</taxon>
        <taxon>Flavobacteriia</taxon>
        <taxon>Flavobacteriales</taxon>
        <taxon>Flavobacteriaceae</taxon>
        <taxon>Lacinutrix</taxon>
    </lineage>
</organism>
<dbReference type="Proteomes" id="UP001597533">
    <property type="component" value="Unassembled WGS sequence"/>
</dbReference>
<dbReference type="NCBIfam" id="TIGR03519">
    <property type="entry name" value="T9SS_PorP_fam"/>
    <property type="match status" value="1"/>
</dbReference>
<dbReference type="InterPro" id="IPR019861">
    <property type="entry name" value="PorP/SprF_Bacteroidetes"/>
</dbReference>
<protein>
    <submittedName>
        <fullName evidence="3">PorP/SprF family type IX secretion system membrane protein</fullName>
    </submittedName>
</protein>
<keyword evidence="2" id="KW-0732">Signal</keyword>
<gene>
    <name evidence="3" type="ORF">ACFS5M_13405</name>
</gene>
<feature type="coiled-coil region" evidence="1">
    <location>
        <begin position="654"/>
        <end position="766"/>
    </location>
</feature>
<evidence type="ECO:0000256" key="1">
    <source>
        <dbReference type="SAM" id="Coils"/>
    </source>
</evidence>
<keyword evidence="4" id="KW-1185">Reference proteome</keyword>
<feature type="chain" id="PRO_5046794457" evidence="2">
    <location>
        <begin position="21"/>
        <end position="918"/>
    </location>
</feature>